<feature type="region of interest" description="Disordered" evidence="1">
    <location>
        <begin position="44"/>
        <end position="70"/>
    </location>
</feature>
<keyword evidence="3" id="KW-1185">Reference proteome</keyword>
<evidence type="ECO:0000313" key="2">
    <source>
        <dbReference type="Ensembl" id="ENSMODP00000044158.1"/>
    </source>
</evidence>
<reference evidence="2" key="2">
    <citation type="submission" date="2025-08" db="UniProtKB">
        <authorList>
            <consortium name="Ensembl"/>
        </authorList>
    </citation>
    <scope>IDENTIFICATION</scope>
</reference>
<reference evidence="2 3" key="1">
    <citation type="journal article" date="2007" name="Nature">
        <title>Genome of the marsupial Monodelphis domestica reveals innovation in non-coding sequences.</title>
        <authorList>
            <person name="Mikkelsen T.S."/>
            <person name="Wakefield M.J."/>
            <person name="Aken B."/>
            <person name="Amemiya C.T."/>
            <person name="Chang J.L."/>
            <person name="Duke S."/>
            <person name="Garber M."/>
            <person name="Gentles A.J."/>
            <person name="Goodstadt L."/>
            <person name="Heger A."/>
            <person name="Jurka J."/>
            <person name="Kamal M."/>
            <person name="Mauceli E."/>
            <person name="Searle S.M."/>
            <person name="Sharpe T."/>
            <person name="Baker M.L."/>
            <person name="Batzer M.A."/>
            <person name="Benos P.V."/>
            <person name="Belov K."/>
            <person name="Clamp M."/>
            <person name="Cook A."/>
            <person name="Cuff J."/>
            <person name="Das R."/>
            <person name="Davidow L."/>
            <person name="Deakin J.E."/>
            <person name="Fazzari M.J."/>
            <person name="Glass J.L."/>
            <person name="Grabherr M."/>
            <person name="Greally J.M."/>
            <person name="Gu W."/>
            <person name="Hore T.A."/>
            <person name="Huttley G.A."/>
            <person name="Kleber M."/>
            <person name="Jirtle R.L."/>
            <person name="Koina E."/>
            <person name="Lee J.T."/>
            <person name="Mahony S."/>
            <person name="Marra M.A."/>
            <person name="Miller R.D."/>
            <person name="Nicholls R.D."/>
            <person name="Oda M."/>
            <person name="Papenfuss A.T."/>
            <person name="Parra Z.E."/>
            <person name="Pollock D.D."/>
            <person name="Ray D.A."/>
            <person name="Schein J.E."/>
            <person name="Speed T.P."/>
            <person name="Thompson K."/>
            <person name="VandeBerg J.L."/>
            <person name="Wade C.M."/>
            <person name="Walker J.A."/>
            <person name="Waters P.D."/>
            <person name="Webber C."/>
            <person name="Weidman J.R."/>
            <person name="Xie X."/>
            <person name="Zody M.C."/>
            <person name="Baldwin J."/>
            <person name="Abdouelleil A."/>
            <person name="Abdulkadir J."/>
            <person name="Abebe A."/>
            <person name="Abera B."/>
            <person name="Abreu J."/>
            <person name="Acer S.C."/>
            <person name="Aftuck L."/>
            <person name="Alexander A."/>
            <person name="An P."/>
            <person name="Anderson E."/>
            <person name="Anderson S."/>
            <person name="Arachi H."/>
            <person name="Azer M."/>
            <person name="Bachantsang P."/>
            <person name="Barry A."/>
            <person name="Bayul T."/>
            <person name="Berlin A."/>
            <person name="Bessette D."/>
            <person name="Bloom T."/>
            <person name="Bloom T."/>
            <person name="Boguslavskiy L."/>
            <person name="Bonnet C."/>
            <person name="Boukhgalter B."/>
            <person name="Bourzgui I."/>
            <person name="Brown A."/>
            <person name="Cahill P."/>
            <person name="Channer S."/>
            <person name="Cheshatsang Y."/>
            <person name="Chuda L."/>
            <person name="Citroen M."/>
            <person name="Collymore A."/>
            <person name="Cooke P."/>
            <person name="Costello M."/>
            <person name="D'Aco K."/>
            <person name="Daza R."/>
            <person name="De Haan G."/>
            <person name="DeGray S."/>
            <person name="DeMaso C."/>
            <person name="Dhargay N."/>
            <person name="Dooley K."/>
            <person name="Dooley E."/>
            <person name="Doricent M."/>
            <person name="Dorje P."/>
            <person name="Dorjee K."/>
            <person name="Dupes A."/>
            <person name="Elong R."/>
            <person name="Falk J."/>
            <person name="Farina A."/>
            <person name="Faro S."/>
            <person name="Ferguson D."/>
            <person name="Fisher S."/>
            <person name="Foley C.D."/>
            <person name="Franke A."/>
            <person name="Friedrich D."/>
            <person name="Gadbois L."/>
            <person name="Gearin G."/>
            <person name="Gearin C.R."/>
            <person name="Giannoukos G."/>
            <person name="Goode T."/>
            <person name="Graham J."/>
            <person name="Grandbois E."/>
            <person name="Grewal S."/>
            <person name="Gyaltsen K."/>
            <person name="Hafez N."/>
            <person name="Hagos B."/>
            <person name="Hall J."/>
            <person name="Henson C."/>
            <person name="Hollinger A."/>
            <person name="Honan T."/>
            <person name="Huard M.D."/>
            <person name="Hughes L."/>
            <person name="Hurhula B."/>
            <person name="Husby M.E."/>
            <person name="Kamat A."/>
            <person name="Kanga B."/>
            <person name="Kashin S."/>
            <person name="Khazanovich D."/>
            <person name="Kisner P."/>
            <person name="Lance K."/>
            <person name="Lara M."/>
            <person name="Lee W."/>
            <person name="Lennon N."/>
            <person name="Letendre F."/>
            <person name="LeVine R."/>
            <person name="Lipovsky A."/>
            <person name="Liu X."/>
            <person name="Liu J."/>
            <person name="Liu S."/>
            <person name="Lokyitsang T."/>
            <person name="Lokyitsang Y."/>
            <person name="Lubonja R."/>
            <person name="Lui A."/>
            <person name="MacDonald P."/>
            <person name="Magnisalis V."/>
            <person name="Maru K."/>
            <person name="Matthews C."/>
            <person name="McCusker W."/>
            <person name="McDonough S."/>
            <person name="Mehta T."/>
            <person name="Meldrim J."/>
            <person name="Meneus L."/>
            <person name="Mihai O."/>
            <person name="Mihalev A."/>
            <person name="Mihova T."/>
            <person name="Mittelman R."/>
            <person name="Mlenga V."/>
            <person name="Montmayeur A."/>
            <person name="Mulrain L."/>
            <person name="Navidi A."/>
            <person name="Naylor J."/>
            <person name="Negash T."/>
            <person name="Nguyen T."/>
            <person name="Nguyen N."/>
            <person name="Nicol R."/>
            <person name="Norbu C."/>
            <person name="Norbu N."/>
            <person name="Novod N."/>
            <person name="O'Neill B."/>
            <person name="Osman S."/>
            <person name="Markiewicz E."/>
            <person name="Oyono O.L."/>
            <person name="Patti C."/>
            <person name="Phunkhang P."/>
            <person name="Pierre F."/>
            <person name="Priest M."/>
            <person name="Raghuraman S."/>
            <person name="Rege F."/>
            <person name="Reyes R."/>
            <person name="Rise C."/>
            <person name="Rogov P."/>
            <person name="Ross K."/>
            <person name="Ryan E."/>
            <person name="Settipalli S."/>
            <person name="Shea T."/>
            <person name="Sherpa N."/>
            <person name="Shi L."/>
            <person name="Shih D."/>
            <person name="Sparrow T."/>
            <person name="Spaulding J."/>
            <person name="Stalker J."/>
            <person name="Stange-Thomann N."/>
            <person name="Stavropoulos S."/>
            <person name="Stone C."/>
            <person name="Strader C."/>
            <person name="Tesfaye S."/>
            <person name="Thomson T."/>
            <person name="Thoulutsang Y."/>
            <person name="Thoulutsang D."/>
            <person name="Topham K."/>
            <person name="Topping I."/>
            <person name="Tsamla T."/>
            <person name="Vassiliev H."/>
            <person name="Vo A."/>
            <person name="Wangchuk T."/>
            <person name="Wangdi T."/>
            <person name="Weiand M."/>
            <person name="Wilkinson J."/>
            <person name="Wilson A."/>
            <person name="Yadav S."/>
            <person name="Young G."/>
            <person name="Yu Q."/>
            <person name="Zembek L."/>
            <person name="Zhong D."/>
            <person name="Zimmer A."/>
            <person name="Zwirko Z."/>
            <person name="Jaffe D.B."/>
            <person name="Alvarez P."/>
            <person name="Brockman W."/>
            <person name="Butler J."/>
            <person name="Chin C."/>
            <person name="Gnerre S."/>
            <person name="MacCallum I."/>
            <person name="Graves J.A."/>
            <person name="Ponting C.P."/>
            <person name="Breen M."/>
            <person name="Samollow P.B."/>
            <person name="Lander E.S."/>
            <person name="Lindblad-Toh K."/>
        </authorList>
    </citation>
    <scope>NUCLEOTIDE SEQUENCE [LARGE SCALE GENOMIC DNA]</scope>
</reference>
<accession>A0A5F8G9I9</accession>
<feature type="compositionally biased region" description="Basic and acidic residues" evidence="1">
    <location>
        <begin position="1"/>
        <end position="11"/>
    </location>
</feature>
<name>A0A5F8G9I9_MONDO</name>
<evidence type="ECO:0000256" key="1">
    <source>
        <dbReference type="SAM" id="MobiDB-lite"/>
    </source>
</evidence>
<sequence>IGQGHQREKSRCCNMKKQSHSGEGKCWDNWFSVSALKQRNLEIMQQKQKSPSKPMKMRTRNGHLEEETQG</sequence>
<organism evidence="2 3">
    <name type="scientific">Monodelphis domestica</name>
    <name type="common">Gray short-tailed opossum</name>
    <dbReference type="NCBI Taxonomy" id="13616"/>
    <lineage>
        <taxon>Eukaryota</taxon>
        <taxon>Metazoa</taxon>
        <taxon>Chordata</taxon>
        <taxon>Craniata</taxon>
        <taxon>Vertebrata</taxon>
        <taxon>Euteleostomi</taxon>
        <taxon>Mammalia</taxon>
        <taxon>Metatheria</taxon>
        <taxon>Didelphimorphia</taxon>
        <taxon>Didelphidae</taxon>
        <taxon>Monodelphis</taxon>
    </lineage>
</organism>
<proteinExistence type="predicted"/>
<feature type="region of interest" description="Disordered" evidence="1">
    <location>
        <begin position="1"/>
        <end position="24"/>
    </location>
</feature>
<dbReference type="Bgee" id="ENSMODG00000043542">
    <property type="expression patterns" value="Expressed in blood and 1 other cell type or tissue"/>
</dbReference>
<reference evidence="2" key="3">
    <citation type="submission" date="2025-09" db="UniProtKB">
        <authorList>
            <consortium name="Ensembl"/>
        </authorList>
    </citation>
    <scope>IDENTIFICATION</scope>
</reference>
<dbReference type="Ensembl" id="ENSMODT00000066139.1">
    <property type="protein sequence ID" value="ENSMODP00000044158.1"/>
    <property type="gene ID" value="ENSMODG00000043542.1"/>
</dbReference>
<protein>
    <submittedName>
        <fullName evidence="2">Uncharacterized protein</fullName>
    </submittedName>
</protein>
<evidence type="ECO:0000313" key="3">
    <source>
        <dbReference type="Proteomes" id="UP000002280"/>
    </source>
</evidence>
<dbReference type="InParanoid" id="A0A5F8G9I9"/>
<feature type="compositionally biased region" description="Low complexity" evidence="1">
    <location>
        <begin position="44"/>
        <end position="54"/>
    </location>
</feature>
<dbReference type="Proteomes" id="UP000002280">
    <property type="component" value="Chromosome 4"/>
</dbReference>
<dbReference type="AlphaFoldDB" id="A0A5F8G9I9"/>